<protein>
    <recommendedName>
        <fullName evidence="4">DUF2029 domain-containing protein</fullName>
    </recommendedName>
</protein>
<sequence length="386" mass="41949">MRGTHQREQPGSNGSAVARLLSRWDRLDHPLRHLPRAAAILVAVLLMAAMGWTIGAATPVDQAEKDWVAATSDGSGGDLALYQRMAERVIAGEDYYPAVMEEHRARDYPVRPFVAVRPPTLAMLHGFIGVDGARYVALALLLACGFLVYLRLEHRVGMAERIAAMVMLVLGGAATFMPQSGLIHELFAGLLLSLALLLYRPERWWPSLLLAGFALAVRELSTAFVMLWLVFALADRRWREVAALSGSLVLFAIGMMLHARGIAVLLQPGDPPSPGWSAMQGYGLPVLALLRLSGLALLPLALAAPLTLLPLFGWIGLGGRFGLFATLWFIGLFTIMALFARVDNFYWAQMVLPAYAAGFAFAPRALADLAYAVIGRRKGALNQTLP</sequence>
<accession>A0ABT5JUD9</accession>
<dbReference type="RefSeq" id="WP_273678875.1">
    <property type="nucleotide sequence ID" value="NZ_JAQQXQ010000012.1"/>
</dbReference>
<evidence type="ECO:0000313" key="3">
    <source>
        <dbReference type="Proteomes" id="UP001216558"/>
    </source>
</evidence>
<name>A0ABT5JUD9_9SPHN</name>
<reference evidence="2 3" key="1">
    <citation type="submission" date="2022-10" db="EMBL/GenBank/DDBJ databases">
        <title>Erythrobacter sp. sf7 Genome sequencing.</title>
        <authorList>
            <person name="Park S."/>
        </authorList>
    </citation>
    <scope>NUCLEOTIDE SEQUENCE [LARGE SCALE GENOMIC DNA]</scope>
    <source>
        <strain evidence="3">sf7</strain>
    </source>
</reference>
<feature type="transmembrane region" description="Helical" evidence="1">
    <location>
        <begin position="346"/>
        <end position="367"/>
    </location>
</feature>
<evidence type="ECO:0000256" key="1">
    <source>
        <dbReference type="SAM" id="Phobius"/>
    </source>
</evidence>
<gene>
    <name evidence="2" type="ORF">OIK40_13530</name>
</gene>
<keyword evidence="1" id="KW-0812">Transmembrane</keyword>
<proteinExistence type="predicted"/>
<feature type="transmembrane region" description="Helical" evidence="1">
    <location>
        <begin position="37"/>
        <end position="57"/>
    </location>
</feature>
<feature type="transmembrane region" description="Helical" evidence="1">
    <location>
        <begin position="162"/>
        <end position="184"/>
    </location>
</feature>
<keyword evidence="1" id="KW-0472">Membrane</keyword>
<keyword evidence="1" id="KW-1133">Transmembrane helix</keyword>
<dbReference type="EMBL" id="JAQQXQ010000012">
    <property type="protein sequence ID" value="MDC8755666.1"/>
    <property type="molecule type" value="Genomic_DNA"/>
</dbReference>
<keyword evidence="3" id="KW-1185">Reference proteome</keyword>
<feature type="transmembrane region" description="Helical" evidence="1">
    <location>
        <begin position="204"/>
        <end position="234"/>
    </location>
</feature>
<evidence type="ECO:0000313" key="2">
    <source>
        <dbReference type="EMBL" id="MDC8755666.1"/>
    </source>
</evidence>
<comment type="caution">
    <text evidence="2">The sequence shown here is derived from an EMBL/GenBank/DDBJ whole genome shotgun (WGS) entry which is preliminary data.</text>
</comment>
<feature type="transmembrane region" description="Helical" evidence="1">
    <location>
        <begin position="286"/>
        <end position="309"/>
    </location>
</feature>
<dbReference type="Proteomes" id="UP001216558">
    <property type="component" value="Unassembled WGS sequence"/>
</dbReference>
<feature type="transmembrane region" description="Helical" evidence="1">
    <location>
        <begin position="241"/>
        <end position="266"/>
    </location>
</feature>
<feature type="transmembrane region" description="Helical" evidence="1">
    <location>
        <begin position="132"/>
        <end position="150"/>
    </location>
</feature>
<feature type="transmembrane region" description="Helical" evidence="1">
    <location>
        <begin position="321"/>
        <end position="340"/>
    </location>
</feature>
<organism evidence="2 3">
    <name type="scientific">Erythrobacter fulvus</name>
    <dbReference type="NCBI Taxonomy" id="2987523"/>
    <lineage>
        <taxon>Bacteria</taxon>
        <taxon>Pseudomonadati</taxon>
        <taxon>Pseudomonadota</taxon>
        <taxon>Alphaproteobacteria</taxon>
        <taxon>Sphingomonadales</taxon>
        <taxon>Erythrobacteraceae</taxon>
        <taxon>Erythrobacter/Porphyrobacter group</taxon>
        <taxon>Erythrobacter</taxon>
    </lineage>
</organism>
<evidence type="ECO:0008006" key="4">
    <source>
        <dbReference type="Google" id="ProtNLM"/>
    </source>
</evidence>